<evidence type="ECO:0000313" key="2">
    <source>
        <dbReference type="EMBL" id="UXX84708.1"/>
    </source>
</evidence>
<sequence>MFRIAVAMIFASAIPAMAEDWFALTPEQSTYFSADWTGTCQEVEPYACTAVATIGARDDAGPGQINLLWQPWGDEGYSFTFFATNAPDQITGQQSMTIDDAVIAVPESDYFAIWDQPDGAVRMISIGEPIVVDVLVEQMQSGQTLVWDWGTGQLTVPLAGFAETFDAVTDYRKELGQ</sequence>
<keyword evidence="1" id="KW-0732">Signal</keyword>
<proteinExistence type="predicted"/>
<evidence type="ECO:0000313" key="3">
    <source>
        <dbReference type="Proteomes" id="UP001064087"/>
    </source>
</evidence>
<protein>
    <recommendedName>
        <fullName evidence="4">Invasion associated locus B (IalB) protein</fullName>
    </recommendedName>
</protein>
<accession>A0ABY6DHH9</accession>
<dbReference type="EMBL" id="CP106738">
    <property type="protein sequence ID" value="UXX84708.1"/>
    <property type="molecule type" value="Genomic_DNA"/>
</dbReference>
<dbReference type="Proteomes" id="UP001064087">
    <property type="component" value="Chromosome"/>
</dbReference>
<evidence type="ECO:0008006" key="4">
    <source>
        <dbReference type="Google" id="ProtNLM"/>
    </source>
</evidence>
<feature type="chain" id="PRO_5045975717" description="Invasion associated locus B (IalB) protein" evidence="1">
    <location>
        <begin position="19"/>
        <end position="177"/>
    </location>
</feature>
<reference evidence="2" key="1">
    <citation type="submission" date="2022-10" db="EMBL/GenBank/DDBJ databases">
        <title>Roseovarius pelagicus sp. nov., isolated from Arctic seawater.</title>
        <authorList>
            <person name="Hong Y.W."/>
            <person name="Hwang C.Y."/>
        </authorList>
    </citation>
    <scope>NUCLEOTIDE SEQUENCE</scope>
    <source>
        <strain evidence="2">HL-MP18</strain>
    </source>
</reference>
<gene>
    <name evidence="2" type="ORF">N7U68_08760</name>
</gene>
<evidence type="ECO:0000256" key="1">
    <source>
        <dbReference type="SAM" id="SignalP"/>
    </source>
</evidence>
<organism evidence="2 3">
    <name type="scientific">Roseovarius pelagicus</name>
    <dbReference type="NCBI Taxonomy" id="2980108"/>
    <lineage>
        <taxon>Bacteria</taxon>
        <taxon>Pseudomonadati</taxon>
        <taxon>Pseudomonadota</taxon>
        <taxon>Alphaproteobacteria</taxon>
        <taxon>Rhodobacterales</taxon>
        <taxon>Roseobacteraceae</taxon>
        <taxon>Roseovarius</taxon>
    </lineage>
</organism>
<dbReference type="RefSeq" id="WP_263048863.1">
    <property type="nucleotide sequence ID" value="NZ_CP106738.1"/>
</dbReference>
<keyword evidence="3" id="KW-1185">Reference proteome</keyword>
<feature type="signal peptide" evidence="1">
    <location>
        <begin position="1"/>
        <end position="18"/>
    </location>
</feature>
<name>A0ABY6DHH9_9RHOB</name>